<dbReference type="PANTHER" id="PTHR43767">
    <property type="entry name" value="LONG-CHAIN-FATTY-ACID--COA LIGASE"/>
    <property type="match status" value="1"/>
</dbReference>
<organism evidence="3 4">
    <name type="scientific">Phreatobacter stygius</name>
    <dbReference type="NCBI Taxonomy" id="1940610"/>
    <lineage>
        <taxon>Bacteria</taxon>
        <taxon>Pseudomonadati</taxon>
        <taxon>Pseudomonadota</taxon>
        <taxon>Alphaproteobacteria</taxon>
        <taxon>Hyphomicrobiales</taxon>
        <taxon>Phreatobacteraceae</taxon>
        <taxon>Phreatobacter</taxon>
    </lineage>
</organism>
<sequence>MGLTQWLTHGARQHADELALVFGDKRYTRAEFEDRVSRLAAVLRDCGVGTGDRVAMLANSSHRYIEYYYASLWAGGIMVPLNTRLALPEIVEQARDAEPVVLIVDESFSGQAEPLMQAAPSFRHVIFAGDGAAPSGMISYEAALAAAMPMADAGRDGDDVACLFYTGGTTGRAKGVMLSHGNLIANARNTLALTGFDRTLVHLHAGPLFHLAAGGRVFATTIAGGRHVVAPRFTPEDALEIIQRERITTATFVPTMLGMILQMPNFSSYDLSSLTRITYGASPMPEALLREGLERFPGVAFAQSYGMTELSPMATFLPPEEHRLDGDTRRLRSAGRAVPGVEVRVVDEDDSPLPVGKVGEIVARGPTVMKGYWRQPELTATALRGGWMHTGDAGYFDEDGFLYVVDRTKDMIVSGGENVYSTEVENAICRHPAVAQCAVIGIPDPKWGEAVHAIVVPRAGRELDAASVISHCRELIAAYKCPRSVDVHPEPLPLSSVNKINKAVLRQPFWAGRDRQVN</sequence>
<proteinExistence type="predicted"/>
<dbReference type="EMBL" id="CP039690">
    <property type="protein sequence ID" value="QCI63346.1"/>
    <property type="molecule type" value="Genomic_DNA"/>
</dbReference>
<dbReference type="InterPro" id="IPR025110">
    <property type="entry name" value="AMP-bd_C"/>
</dbReference>
<protein>
    <submittedName>
        <fullName evidence="3">Long-chain-fatty-acid--CoA ligase</fullName>
    </submittedName>
</protein>
<dbReference type="InterPro" id="IPR042099">
    <property type="entry name" value="ANL_N_sf"/>
</dbReference>
<evidence type="ECO:0000259" key="2">
    <source>
        <dbReference type="Pfam" id="PF13193"/>
    </source>
</evidence>
<keyword evidence="3" id="KW-0436">Ligase</keyword>
<dbReference type="Proteomes" id="UP000298781">
    <property type="component" value="Chromosome"/>
</dbReference>
<dbReference type="Pfam" id="PF13193">
    <property type="entry name" value="AMP-binding_C"/>
    <property type="match status" value="1"/>
</dbReference>
<dbReference type="KEGG" id="pstg:E8M01_03300"/>
<feature type="domain" description="AMP-dependent synthetase/ligase" evidence="1">
    <location>
        <begin position="9"/>
        <end position="373"/>
    </location>
</feature>
<evidence type="ECO:0000259" key="1">
    <source>
        <dbReference type="Pfam" id="PF00501"/>
    </source>
</evidence>
<reference evidence="3 4" key="1">
    <citation type="submission" date="2019-04" db="EMBL/GenBank/DDBJ databases">
        <title>Phreatobacter aquaticus sp. nov.</title>
        <authorList>
            <person name="Choi A."/>
        </authorList>
    </citation>
    <scope>NUCLEOTIDE SEQUENCE [LARGE SCALE GENOMIC DNA]</scope>
    <source>
        <strain evidence="3 4">KCTC 52518</strain>
    </source>
</reference>
<dbReference type="InterPro" id="IPR020845">
    <property type="entry name" value="AMP-binding_CS"/>
</dbReference>
<accession>A0A4D7B1G7</accession>
<keyword evidence="4" id="KW-1185">Reference proteome</keyword>
<dbReference type="CDD" id="cd17631">
    <property type="entry name" value="FACL_FadD13-like"/>
    <property type="match status" value="1"/>
</dbReference>
<dbReference type="Gene3D" id="3.30.300.30">
    <property type="match status" value="1"/>
</dbReference>
<dbReference type="InterPro" id="IPR045851">
    <property type="entry name" value="AMP-bd_C_sf"/>
</dbReference>
<feature type="domain" description="AMP-binding enzyme C-terminal" evidence="2">
    <location>
        <begin position="423"/>
        <end position="495"/>
    </location>
</feature>
<dbReference type="NCBIfam" id="NF004837">
    <property type="entry name" value="PRK06187.1"/>
    <property type="match status" value="1"/>
</dbReference>
<dbReference type="RefSeq" id="WP_136958804.1">
    <property type="nucleotide sequence ID" value="NZ_CP039690.1"/>
</dbReference>
<dbReference type="OrthoDB" id="9803968at2"/>
<dbReference type="GO" id="GO:0016878">
    <property type="term" value="F:acid-thiol ligase activity"/>
    <property type="evidence" value="ECO:0007669"/>
    <property type="project" value="UniProtKB-ARBA"/>
</dbReference>
<dbReference type="InterPro" id="IPR050237">
    <property type="entry name" value="ATP-dep_AMP-bd_enzyme"/>
</dbReference>
<evidence type="ECO:0000313" key="4">
    <source>
        <dbReference type="Proteomes" id="UP000298781"/>
    </source>
</evidence>
<dbReference type="SUPFAM" id="SSF56801">
    <property type="entry name" value="Acetyl-CoA synthetase-like"/>
    <property type="match status" value="1"/>
</dbReference>
<dbReference type="Pfam" id="PF00501">
    <property type="entry name" value="AMP-binding"/>
    <property type="match status" value="1"/>
</dbReference>
<gene>
    <name evidence="3" type="ORF">E8M01_03300</name>
</gene>
<dbReference type="Gene3D" id="3.40.50.12780">
    <property type="entry name" value="N-terminal domain of ligase-like"/>
    <property type="match status" value="1"/>
</dbReference>
<dbReference type="PROSITE" id="PS00455">
    <property type="entry name" value="AMP_BINDING"/>
    <property type="match status" value="1"/>
</dbReference>
<dbReference type="AlphaFoldDB" id="A0A4D7B1G7"/>
<dbReference type="InterPro" id="IPR000873">
    <property type="entry name" value="AMP-dep_synth/lig_dom"/>
</dbReference>
<name>A0A4D7B1G7_9HYPH</name>
<dbReference type="PANTHER" id="PTHR43767:SF1">
    <property type="entry name" value="NONRIBOSOMAL PEPTIDE SYNTHASE PES1 (EUROFUNG)-RELATED"/>
    <property type="match status" value="1"/>
</dbReference>
<evidence type="ECO:0000313" key="3">
    <source>
        <dbReference type="EMBL" id="QCI63346.1"/>
    </source>
</evidence>